<evidence type="ECO:0000256" key="3">
    <source>
        <dbReference type="ARBA" id="ARBA00023002"/>
    </source>
</evidence>
<dbReference type="InterPro" id="IPR029752">
    <property type="entry name" value="D-isomer_DH_CS1"/>
</dbReference>
<evidence type="ECO:0000259" key="9">
    <source>
        <dbReference type="Pfam" id="PF02826"/>
    </source>
</evidence>
<evidence type="ECO:0000313" key="10">
    <source>
        <dbReference type="EMBL" id="KAK4791111.1"/>
    </source>
</evidence>
<reference evidence="10 11" key="1">
    <citation type="journal article" date="2023" name="Hortic Res">
        <title>Pangenome of water caltrop reveals structural variations and asymmetric subgenome divergence after allopolyploidization.</title>
        <authorList>
            <person name="Zhang X."/>
            <person name="Chen Y."/>
            <person name="Wang L."/>
            <person name="Yuan Y."/>
            <person name="Fang M."/>
            <person name="Shi L."/>
            <person name="Lu R."/>
            <person name="Comes H.P."/>
            <person name="Ma Y."/>
            <person name="Chen Y."/>
            <person name="Huang G."/>
            <person name="Zhou Y."/>
            <person name="Zheng Z."/>
            <person name="Qiu Y."/>
        </authorList>
    </citation>
    <scope>NUCLEOTIDE SEQUENCE [LARGE SCALE GENOMIC DNA]</scope>
    <source>
        <strain evidence="10">F231</strain>
    </source>
</reference>
<dbReference type="CDD" id="cd12156">
    <property type="entry name" value="HPPR"/>
    <property type="match status" value="1"/>
</dbReference>
<dbReference type="GO" id="GO:0009854">
    <property type="term" value="P:oxidative photosynthetic carbon pathway"/>
    <property type="evidence" value="ECO:0007669"/>
    <property type="project" value="UniProtKB-KW"/>
</dbReference>
<dbReference type="SUPFAM" id="SSF51735">
    <property type="entry name" value="NAD(P)-binding Rossmann-fold domains"/>
    <property type="match status" value="1"/>
</dbReference>
<evidence type="ECO:0000313" key="11">
    <source>
        <dbReference type="Proteomes" id="UP001346149"/>
    </source>
</evidence>
<dbReference type="PANTHER" id="PTHR10996">
    <property type="entry name" value="2-HYDROXYACID DEHYDROGENASE-RELATED"/>
    <property type="match status" value="1"/>
</dbReference>
<evidence type="ECO:0000256" key="2">
    <source>
        <dbReference type="ARBA" id="ARBA00022857"/>
    </source>
</evidence>
<dbReference type="PANTHER" id="PTHR10996:SF235">
    <property type="entry name" value="GLYOXYLATE_HYDROXYPYRUVATE REDUCTASE A HPR2-LIKE"/>
    <property type="match status" value="1"/>
</dbReference>
<keyword evidence="2" id="KW-0521">NADP</keyword>
<dbReference type="Pfam" id="PF00389">
    <property type="entry name" value="2-Hacid_dh"/>
    <property type="match status" value="1"/>
</dbReference>
<feature type="domain" description="D-isomer specific 2-hydroxyacid dehydrogenase NAD-binding" evidence="9">
    <location>
        <begin position="109"/>
        <end position="281"/>
    </location>
</feature>
<dbReference type="Proteomes" id="UP001346149">
    <property type="component" value="Unassembled WGS sequence"/>
</dbReference>
<name>A0AAN7LRF8_TRANT</name>
<dbReference type="InterPro" id="IPR050223">
    <property type="entry name" value="D-isomer_2-hydroxyacid_DH"/>
</dbReference>
<dbReference type="InterPro" id="IPR006139">
    <property type="entry name" value="D-isomer_2_OHA_DH_cat_dom"/>
</dbReference>
<keyword evidence="4" id="KW-0520">NAD</keyword>
<keyword evidence="5" id="KW-0601">Photorespiration</keyword>
<comment type="caution">
    <text evidence="10">The sequence shown here is derived from an EMBL/GenBank/DDBJ whole genome shotgun (WGS) entry which is preliminary data.</text>
</comment>
<evidence type="ECO:0000256" key="4">
    <source>
        <dbReference type="ARBA" id="ARBA00023027"/>
    </source>
</evidence>
<dbReference type="GO" id="GO:0005829">
    <property type="term" value="C:cytosol"/>
    <property type="evidence" value="ECO:0007669"/>
    <property type="project" value="TreeGrafter"/>
</dbReference>
<dbReference type="InterPro" id="IPR006140">
    <property type="entry name" value="D-isomer_DH_NAD-bd"/>
</dbReference>
<dbReference type="AlphaFoldDB" id="A0AAN7LRF8"/>
<accession>A0AAN7LRF8</accession>
<dbReference type="PROSITE" id="PS00065">
    <property type="entry name" value="D_2_HYDROXYACID_DH_1"/>
    <property type="match status" value="1"/>
</dbReference>
<sequence>MDQFGVLMTCPVFPYLEQELDRRFKLFRLWDFPSKSEFLGHHSGSVRAVVGDTKVGADSELIEALPRLEIVSSYSVGLDRIDLEKCKERGIRVTNTPDVLTEDVADAAIALILTLLRKVCVADAFVRSGKWMSGDFELASKFSGKSVGIIGLGRIGSAIAKRAEAFNCLISYHSRSPKPHTTYRYYSSVVDLARNSQILVVSCSLTEETRHIINREVIDALGPKGVLINIGRGAHVDEPELLSALLEGRIGGAGLDVFEKEPEVAEELFELENVVLLPHVGSDTEETSKAMADLLIGNLEAYFLKKPLLTAVI</sequence>
<protein>
    <recommendedName>
        <fullName evidence="12">Hydroxyphenylpyruvate reductase</fullName>
    </recommendedName>
</protein>
<evidence type="ECO:0000256" key="1">
    <source>
        <dbReference type="ARBA" id="ARBA00022594"/>
    </source>
</evidence>
<gene>
    <name evidence="10" type="ORF">SAY86_031524</name>
</gene>
<feature type="domain" description="D-isomer specific 2-hydroxyacid dehydrogenase catalytic" evidence="8">
    <location>
        <begin position="15"/>
        <end position="312"/>
    </location>
</feature>
<dbReference type="GO" id="GO:0030267">
    <property type="term" value="F:glyoxylate reductase (NADPH) activity"/>
    <property type="evidence" value="ECO:0007669"/>
    <property type="project" value="UniProtKB-ARBA"/>
</dbReference>
<dbReference type="FunFam" id="3.40.50.720:FF:000213">
    <property type="entry name" value="Putative 2-hydroxyacid dehydrogenase"/>
    <property type="match status" value="1"/>
</dbReference>
<dbReference type="Gene3D" id="3.40.50.720">
    <property type="entry name" value="NAD(P)-binding Rossmann-like Domain"/>
    <property type="match status" value="2"/>
</dbReference>
<proteinExistence type="inferred from homology"/>
<dbReference type="GO" id="GO:0016618">
    <property type="term" value="F:hydroxypyruvate reductase [NAD(P)H] activity"/>
    <property type="evidence" value="ECO:0007669"/>
    <property type="project" value="TreeGrafter"/>
</dbReference>
<evidence type="ECO:0000256" key="6">
    <source>
        <dbReference type="ARBA" id="ARBA00061400"/>
    </source>
</evidence>
<keyword evidence="11" id="KW-1185">Reference proteome</keyword>
<organism evidence="10 11">
    <name type="scientific">Trapa natans</name>
    <name type="common">Water chestnut</name>
    <dbReference type="NCBI Taxonomy" id="22666"/>
    <lineage>
        <taxon>Eukaryota</taxon>
        <taxon>Viridiplantae</taxon>
        <taxon>Streptophyta</taxon>
        <taxon>Embryophyta</taxon>
        <taxon>Tracheophyta</taxon>
        <taxon>Spermatophyta</taxon>
        <taxon>Magnoliopsida</taxon>
        <taxon>eudicotyledons</taxon>
        <taxon>Gunneridae</taxon>
        <taxon>Pentapetalae</taxon>
        <taxon>rosids</taxon>
        <taxon>malvids</taxon>
        <taxon>Myrtales</taxon>
        <taxon>Lythraceae</taxon>
        <taxon>Trapa</taxon>
    </lineage>
</organism>
<keyword evidence="3 7" id="KW-0560">Oxidoreductase</keyword>
<comment type="similarity">
    <text evidence="6">Belongs to the D-isomer specific 2-hydroxyacid dehydrogenase family. GyaR subfamily.</text>
</comment>
<dbReference type="InterPro" id="IPR036291">
    <property type="entry name" value="NAD(P)-bd_dom_sf"/>
</dbReference>
<evidence type="ECO:0000256" key="7">
    <source>
        <dbReference type="RuleBase" id="RU003719"/>
    </source>
</evidence>
<evidence type="ECO:0000259" key="8">
    <source>
        <dbReference type="Pfam" id="PF00389"/>
    </source>
</evidence>
<dbReference type="SUPFAM" id="SSF52283">
    <property type="entry name" value="Formate/glycerate dehydrogenase catalytic domain-like"/>
    <property type="match status" value="1"/>
</dbReference>
<dbReference type="EMBL" id="JAXQNO010000009">
    <property type="protein sequence ID" value="KAK4791111.1"/>
    <property type="molecule type" value="Genomic_DNA"/>
</dbReference>
<evidence type="ECO:0000256" key="5">
    <source>
        <dbReference type="ARBA" id="ARBA00023238"/>
    </source>
</evidence>
<evidence type="ECO:0008006" key="12">
    <source>
        <dbReference type="Google" id="ProtNLM"/>
    </source>
</evidence>
<dbReference type="Pfam" id="PF02826">
    <property type="entry name" value="2-Hacid_dh_C"/>
    <property type="match status" value="1"/>
</dbReference>
<keyword evidence="1" id="KW-0323">Glycolate pathway</keyword>
<dbReference type="GO" id="GO:0051287">
    <property type="term" value="F:NAD binding"/>
    <property type="evidence" value="ECO:0007669"/>
    <property type="project" value="InterPro"/>
</dbReference>